<name>A0AAE0W6U5_9BIVA</name>
<protein>
    <submittedName>
        <fullName evidence="2">Uncharacterized protein</fullName>
    </submittedName>
</protein>
<keyword evidence="3" id="KW-1185">Reference proteome</keyword>
<reference evidence="2" key="3">
    <citation type="submission" date="2023-05" db="EMBL/GenBank/DDBJ databases">
        <authorList>
            <person name="Smith C.H."/>
        </authorList>
    </citation>
    <scope>NUCLEOTIDE SEQUENCE</scope>
    <source>
        <strain evidence="2">CHS0354</strain>
        <tissue evidence="2">Mantle</tissue>
    </source>
</reference>
<reference evidence="2" key="1">
    <citation type="journal article" date="2021" name="Genome Biol. Evol.">
        <title>A High-Quality Reference Genome for a Parasitic Bivalve with Doubly Uniparental Inheritance (Bivalvia: Unionida).</title>
        <authorList>
            <person name="Smith C.H."/>
        </authorList>
    </citation>
    <scope>NUCLEOTIDE SEQUENCE</scope>
    <source>
        <strain evidence="2">CHS0354</strain>
    </source>
</reference>
<feature type="region of interest" description="Disordered" evidence="1">
    <location>
        <begin position="48"/>
        <end position="86"/>
    </location>
</feature>
<sequence>MAAPNHFKTTFQPPLTDAIPNNFPFPLTGPSNVEVAVDNKNELSTLGIQINPPVFPKRGLKSPKRPSPFEPSGTAKNSHQTRVRIRRDPCNSRLKCSSCCSVLPPPISPPIDAR</sequence>
<organism evidence="2 3">
    <name type="scientific">Potamilus streckersoni</name>
    <dbReference type="NCBI Taxonomy" id="2493646"/>
    <lineage>
        <taxon>Eukaryota</taxon>
        <taxon>Metazoa</taxon>
        <taxon>Spiralia</taxon>
        <taxon>Lophotrochozoa</taxon>
        <taxon>Mollusca</taxon>
        <taxon>Bivalvia</taxon>
        <taxon>Autobranchia</taxon>
        <taxon>Heteroconchia</taxon>
        <taxon>Palaeoheterodonta</taxon>
        <taxon>Unionida</taxon>
        <taxon>Unionoidea</taxon>
        <taxon>Unionidae</taxon>
        <taxon>Ambleminae</taxon>
        <taxon>Lampsilini</taxon>
        <taxon>Potamilus</taxon>
    </lineage>
</organism>
<accession>A0AAE0W6U5</accession>
<proteinExistence type="predicted"/>
<evidence type="ECO:0000313" key="3">
    <source>
        <dbReference type="Proteomes" id="UP001195483"/>
    </source>
</evidence>
<evidence type="ECO:0000313" key="2">
    <source>
        <dbReference type="EMBL" id="KAK3604288.1"/>
    </source>
</evidence>
<dbReference type="AlphaFoldDB" id="A0AAE0W6U5"/>
<comment type="caution">
    <text evidence="2">The sequence shown here is derived from an EMBL/GenBank/DDBJ whole genome shotgun (WGS) entry which is preliminary data.</text>
</comment>
<dbReference type="Proteomes" id="UP001195483">
    <property type="component" value="Unassembled WGS sequence"/>
</dbReference>
<evidence type="ECO:0000256" key="1">
    <source>
        <dbReference type="SAM" id="MobiDB-lite"/>
    </source>
</evidence>
<dbReference type="EMBL" id="JAEAOA010000186">
    <property type="protein sequence ID" value="KAK3604288.1"/>
    <property type="molecule type" value="Genomic_DNA"/>
</dbReference>
<gene>
    <name evidence="2" type="ORF">CHS0354_002096</name>
</gene>
<reference evidence="2" key="2">
    <citation type="journal article" date="2021" name="Genome Biol. Evol.">
        <title>Developing a high-quality reference genome for a parasitic bivalve with doubly uniparental inheritance (Bivalvia: Unionida).</title>
        <authorList>
            <person name="Smith C.H."/>
        </authorList>
    </citation>
    <scope>NUCLEOTIDE SEQUENCE</scope>
    <source>
        <strain evidence="2">CHS0354</strain>
        <tissue evidence="2">Mantle</tissue>
    </source>
</reference>